<sequence length="70" mass="7413">MSKQDEQRLNDANTEQPGTPSATGLGALFAAAGKQAGKANAPKQGKAGFDPHTKRVHMPPRGTRRSMGKR</sequence>
<dbReference type="Proteomes" id="UP000242847">
    <property type="component" value="Unassembled WGS sequence"/>
</dbReference>
<feature type="region of interest" description="Disordered" evidence="1">
    <location>
        <begin position="1"/>
        <end position="70"/>
    </location>
</feature>
<dbReference type="EMBL" id="MUBC01000018">
    <property type="protein sequence ID" value="ONM44007.1"/>
    <property type="molecule type" value="Genomic_DNA"/>
</dbReference>
<proteinExistence type="predicted"/>
<name>A0A1S8DHY9_9GAMM</name>
<feature type="compositionally biased region" description="Polar residues" evidence="1">
    <location>
        <begin position="10"/>
        <end position="21"/>
    </location>
</feature>
<evidence type="ECO:0000313" key="2">
    <source>
        <dbReference type="EMBL" id="ONM44007.1"/>
    </source>
</evidence>
<comment type="caution">
    <text evidence="2">The sequence shown here is derived from an EMBL/GenBank/DDBJ whole genome shotgun (WGS) entry which is preliminary data.</text>
</comment>
<dbReference type="AlphaFoldDB" id="A0A1S8DHY9"/>
<reference evidence="2 3" key="1">
    <citation type="submission" date="2017-01" db="EMBL/GenBank/DDBJ databases">
        <title>Draft genome sequence of Pseudomonas pachastrellae type strain CCUG 46540T from a deep sea.</title>
        <authorList>
            <person name="Gomila M."/>
            <person name="Mulet M."/>
            <person name="Lalucat J."/>
            <person name="Garcia-Valdes E."/>
        </authorList>
    </citation>
    <scope>NUCLEOTIDE SEQUENCE [LARGE SCALE GENOMIC DNA]</scope>
    <source>
        <strain evidence="2 3">CCUG 46540</strain>
    </source>
</reference>
<keyword evidence="3" id="KW-1185">Reference proteome</keyword>
<protein>
    <submittedName>
        <fullName evidence="2">Uncharacterized protein</fullName>
    </submittedName>
</protein>
<evidence type="ECO:0000256" key="1">
    <source>
        <dbReference type="SAM" id="MobiDB-lite"/>
    </source>
</evidence>
<accession>A0A1S8DHY9</accession>
<feature type="compositionally biased region" description="Low complexity" evidence="1">
    <location>
        <begin position="22"/>
        <end position="48"/>
    </location>
</feature>
<organism evidence="2 3">
    <name type="scientific">Halopseudomonas pachastrellae</name>
    <dbReference type="NCBI Taxonomy" id="254161"/>
    <lineage>
        <taxon>Bacteria</taxon>
        <taxon>Pseudomonadati</taxon>
        <taxon>Pseudomonadota</taxon>
        <taxon>Gammaproteobacteria</taxon>
        <taxon>Pseudomonadales</taxon>
        <taxon>Pseudomonadaceae</taxon>
        <taxon>Halopseudomonas</taxon>
    </lineage>
</organism>
<feature type="compositionally biased region" description="Basic residues" evidence="1">
    <location>
        <begin position="54"/>
        <end position="70"/>
    </location>
</feature>
<evidence type="ECO:0000313" key="3">
    <source>
        <dbReference type="Proteomes" id="UP000242847"/>
    </source>
</evidence>
<gene>
    <name evidence="2" type="ORF">BXT89_09695</name>
</gene>
<dbReference type="RefSeq" id="WP_083727133.1">
    <property type="nucleotide sequence ID" value="NZ_FOUD01000020.1"/>
</dbReference>